<keyword evidence="1 5" id="KW-0805">Transcription regulation</keyword>
<dbReference type="Proteomes" id="UP001369086">
    <property type="component" value="Unassembled WGS sequence"/>
</dbReference>
<keyword evidence="5" id="KW-0158">Chromosome</keyword>
<evidence type="ECO:0000256" key="2">
    <source>
        <dbReference type="ARBA" id="ARBA00023159"/>
    </source>
</evidence>
<evidence type="ECO:0000256" key="1">
    <source>
        <dbReference type="ARBA" id="ARBA00023015"/>
    </source>
</evidence>
<keyword evidence="8" id="KW-1185">Reference proteome</keyword>
<name>A0ABR0YPG3_HUSHU</name>
<protein>
    <recommendedName>
        <fullName evidence="5">Telomeric repeat-binding factor 2-interacting protein 1</fullName>
        <shortName evidence="5">TERF2-interacting telomeric protein 1</shortName>
    </recommendedName>
    <alternativeName>
        <fullName evidence="5">Repressor/activator protein 1 homolog</fullName>
    </alternativeName>
</protein>
<comment type="subcellular location">
    <subcellularLocation>
        <location evidence="5">Nucleus</location>
    </subcellularLocation>
    <subcellularLocation>
        <location evidence="5">Chromosome</location>
        <location evidence="5">Telomere</location>
    </subcellularLocation>
</comment>
<comment type="subunit">
    <text evidence="5">Homodimer.</text>
</comment>
<comment type="similarity">
    <text evidence="5">Belongs to the RAP1 family.</text>
</comment>
<dbReference type="Pfam" id="PF11626">
    <property type="entry name" value="Rap1_C"/>
    <property type="match status" value="1"/>
</dbReference>
<sequence>TCLTFYLLLFQPDDEIPDLEVTGEARDQEEAGAQSVVAGQENVPVAGRAELEVPHYSLSWLCKFMIYGESFIVESSEPSEAELVDAIAALHFLMDEFGVDLACVMQSLLKNSGDFQAVLHYLRTGRRADGRPLWTRHDDLDLQSGDPTTKQALILKYGEENVAKRVAFFSTDLQRD</sequence>
<dbReference type="PANTHER" id="PTHR16466">
    <property type="entry name" value="TELOMERE REPEAT-BINDING FACTOR 2-INTERACTING PROTEIN 1"/>
    <property type="match status" value="1"/>
</dbReference>
<evidence type="ECO:0000256" key="4">
    <source>
        <dbReference type="ARBA" id="ARBA00023242"/>
    </source>
</evidence>
<keyword evidence="3 5" id="KW-0804">Transcription</keyword>
<evidence type="ECO:0000313" key="7">
    <source>
        <dbReference type="EMBL" id="KAK6474115.1"/>
    </source>
</evidence>
<feature type="non-terminal residue" evidence="7">
    <location>
        <position position="1"/>
    </location>
</feature>
<organism evidence="7 8">
    <name type="scientific">Huso huso</name>
    <name type="common">Beluga</name>
    <name type="synonym">Acipenser huso</name>
    <dbReference type="NCBI Taxonomy" id="61971"/>
    <lineage>
        <taxon>Eukaryota</taxon>
        <taxon>Metazoa</taxon>
        <taxon>Chordata</taxon>
        <taxon>Craniata</taxon>
        <taxon>Vertebrata</taxon>
        <taxon>Euteleostomi</taxon>
        <taxon>Actinopterygii</taxon>
        <taxon>Chondrostei</taxon>
        <taxon>Acipenseriformes</taxon>
        <taxon>Acipenseridae</taxon>
        <taxon>Huso</taxon>
    </lineage>
</organism>
<evidence type="ECO:0000256" key="5">
    <source>
        <dbReference type="RuleBase" id="RU367107"/>
    </source>
</evidence>
<keyword evidence="5" id="KW-0779">Telomere</keyword>
<comment type="caution">
    <text evidence="7">The sequence shown here is derived from an EMBL/GenBank/DDBJ whole genome shotgun (WGS) entry which is preliminary data.</text>
</comment>
<feature type="domain" description="TRF2-interacting telomeric protein/Rap1 C-terminal" evidence="6">
    <location>
        <begin position="94"/>
        <end position="169"/>
    </location>
</feature>
<dbReference type="InterPro" id="IPR039595">
    <property type="entry name" value="TE2IP/Rap1"/>
</dbReference>
<dbReference type="PANTHER" id="PTHR16466:SF6">
    <property type="entry name" value="TELOMERIC REPEAT-BINDING FACTOR 2-INTERACTING PROTEIN 1"/>
    <property type="match status" value="1"/>
</dbReference>
<gene>
    <name evidence="7" type="ORF">HHUSO_G26276</name>
</gene>
<accession>A0ABR0YPG3</accession>
<evidence type="ECO:0000259" key="6">
    <source>
        <dbReference type="Pfam" id="PF11626"/>
    </source>
</evidence>
<keyword evidence="4 5" id="KW-0539">Nucleus</keyword>
<dbReference type="EMBL" id="JAHFZB010000026">
    <property type="protein sequence ID" value="KAK6474115.1"/>
    <property type="molecule type" value="Genomic_DNA"/>
</dbReference>
<evidence type="ECO:0000256" key="3">
    <source>
        <dbReference type="ARBA" id="ARBA00023163"/>
    </source>
</evidence>
<dbReference type="InterPro" id="IPR038104">
    <property type="entry name" value="Rap1_C_sf"/>
</dbReference>
<comment type="function">
    <text evidence="5">Acts both as a regulator of telomere function and as a transcription regulator. Involved in the regulation of telomere length and protection as a component of the shelterin complex (telosome). Does not bind DNA directly: recruited to telomeric double-stranded 5'-TTAGGG-3' repeats via its interaction with terf2. Independently of its function in telomeres, also acts as a transcription regulator: recruited to extratelomeric 5'-TTAGGG-3' sites via its association with terf2 or other factors, and regulates gene expression.</text>
</comment>
<dbReference type="InterPro" id="IPR021661">
    <property type="entry name" value="Rap1_C"/>
</dbReference>
<reference evidence="7 8" key="1">
    <citation type="submission" date="2021-05" db="EMBL/GenBank/DDBJ databases">
        <authorList>
            <person name="Zahm M."/>
            <person name="Klopp C."/>
            <person name="Cabau C."/>
            <person name="Kuhl H."/>
            <person name="Suciu R."/>
            <person name="Ciorpac M."/>
            <person name="Holostenco D."/>
            <person name="Gessner J."/>
            <person name="Wuertz S."/>
            <person name="Hohne C."/>
            <person name="Stock M."/>
            <person name="Gislard M."/>
            <person name="Lluch J."/>
            <person name="Milhes M."/>
            <person name="Lampietro C."/>
            <person name="Lopez Roques C."/>
            <person name="Donnadieu C."/>
            <person name="Du K."/>
            <person name="Schartl M."/>
            <person name="Guiguen Y."/>
        </authorList>
    </citation>
    <scope>NUCLEOTIDE SEQUENCE [LARGE SCALE GENOMIC DNA]</scope>
    <source>
        <strain evidence="7">Hh-F2</strain>
        <tissue evidence="7">Blood</tissue>
    </source>
</reference>
<evidence type="ECO:0000313" key="8">
    <source>
        <dbReference type="Proteomes" id="UP001369086"/>
    </source>
</evidence>
<dbReference type="Gene3D" id="1.10.10.2170">
    <property type="match status" value="1"/>
</dbReference>
<keyword evidence="2 5" id="KW-0010">Activator</keyword>
<dbReference type="CDD" id="cd11653">
    <property type="entry name" value="rap1_RCT"/>
    <property type="match status" value="1"/>
</dbReference>
<proteinExistence type="inferred from homology"/>